<comment type="caution">
    <text evidence="1">The sequence shown here is derived from an EMBL/GenBank/DDBJ whole genome shotgun (WGS) entry which is preliminary data.</text>
</comment>
<dbReference type="EMBL" id="JADEXG010000038">
    <property type="protein sequence ID" value="MBE9078696.1"/>
    <property type="molecule type" value="Genomic_DNA"/>
</dbReference>
<dbReference type="RefSeq" id="WP_193908813.1">
    <property type="nucleotide sequence ID" value="NZ_JADEXG010000038.1"/>
</dbReference>
<organism evidence="1 2">
    <name type="scientific">Vasconcelosia minhoensis LEGE 07310</name>
    <dbReference type="NCBI Taxonomy" id="915328"/>
    <lineage>
        <taxon>Bacteria</taxon>
        <taxon>Bacillati</taxon>
        <taxon>Cyanobacteriota</taxon>
        <taxon>Cyanophyceae</taxon>
        <taxon>Nodosilineales</taxon>
        <taxon>Cymatolegaceae</taxon>
        <taxon>Vasconcelosia</taxon>
        <taxon>Vasconcelosia minhoensis</taxon>
    </lineage>
</organism>
<dbReference type="AlphaFoldDB" id="A0A8J7DMG4"/>
<accession>A0A8J7DMG4</accession>
<gene>
    <name evidence="1" type="ORF">IQ241_15570</name>
</gene>
<sequence>MLHRKIYQLSCDRRDVYIFLRDQQRWIGPATILEVEGDLVTLRCEEEDEDETSSWEEIIRIESIGSIRRQLATVPKGPGEIFLTEDCPLFEKLPDPPHGGE</sequence>
<name>A0A8J7DMG4_9CYAN</name>
<evidence type="ECO:0000313" key="2">
    <source>
        <dbReference type="Proteomes" id="UP000636505"/>
    </source>
</evidence>
<protein>
    <submittedName>
        <fullName evidence="1">Uncharacterized protein</fullName>
    </submittedName>
</protein>
<keyword evidence="2" id="KW-1185">Reference proteome</keyword>
<dbReference type="InterPro" id="IPR046501">
    <property type="entry name" value="DUF6679"/>
</dbReference>
<reference evidence="1" key="1">
    <citation type="submission" date="2020-10" db="EMBL/GenBank/DDBJ databases">
        <authorList>
            <person name="Castelo-Branco R."/>
            <person name="Eusebio N."/>
            <person name="Adriana R."/>
            <person name="Vieira A."/>
            <person name="Brugerolle De Fraissinette N."/>
            <person name="Rezende De Castro R."/>
            <person name="Schneider M.P."/>
            <person name="Vasconcelos V."/>
            <person name="Leao P.N."/>
        </authorList>
    </citation>
    <scope>NUCLEOTIDE SEQUENCE</scope>
    <source>
        <strain evidence="1">LEGE 07310</strain>
    </source>
</reference>
<proteinExistence type="predicted"/>
<evidence type="ECO:0000313" key="1">
    <source>
        <dbReference type="EMBL" id="MBE9078696.1"/>
    </source>
</evidence>
<dbReference type="Pfam" id="PF20384">
    <property type="entry name" value="DUF6679"/>
    <property type="match status" value="1"/>
</dbReference>
<dbReference type="Proteomes" id="UP000636505">
    <property type="component" value="Unassembled WGS sequence"/>
</dbReference>